<dbReference type="PANTHER" id="PTHR47506:SF3">
    <property type="entry name" value="HTH-TYPE TRANSCRIPTIONAL REGULATOR LMRA"/>
    <property type="match status" value="1"/>
</dbReference>
<evidence type="ECO:0000313" key="5">
    <source>
        <dbReference type="Proteomes" id="UP000593998"/>
    </source>
</evidence>
<evidence type="ECO:0000256" key="1">
    <source>
        <dbReference type="ARBA" id="ARBA00023015"/>
    </source>
</evidence>
<dbReference type="SUPFAM" id="SSF48498">
    <property type="entry name" value="Tetracyclin repressor-like, C-terminal domain"/>
    <property type="match status" value="1"/>
</dbReference>
<dbReference type="SUPFAM" id="SSF46689">
    <property type="entry name" value="Homeodomain-like"/>
    <property type="match status" value="1"/>
</dbReference>
<sequence length="187" mass="19829">MGARRDTRARMVTGAAMLLREKGVRGTTVGAVLERTGGPRGSVGFHFPGGRTQLLTEALREAGDGVTTHLQERAKGGASPAEVFASLCDHYTRQLESSDFVAGCPVWAVVQEAPDDPDLGPLARAIVEDWAAALLPPPVEVAQRPSRRNLAIYAIASLEGAITLARLQRSTLPIELVRGQATPLLAT</sequence>
<evidence type="ECO:0000259" key="3">
    <source>
        <dbReference type="Pfam" id="PF21993"/>
    </source>
</evidence>
<name>A0A7L9J421_9MICO</name>
<dbReference type="InterPro" id="IPR054156">
    <property type="entry name" value="YxaF_TetR_C"/>
</dbReference>
<dbReference type="InterPro" id="IPR009057">
    <property type="entry name" value="Homeodomain-like_sf"/>
</dbReference>
<dbReference type="Gene3D" id="1.10.357.10">
    <property type="entry name" value="Tetracycline Repressor, domain 2"/>
    <property type="match status" value="1"/>
</dbReference>
<dbReference type="PANTHER" id="PTHR47506">
    <property type="entry name" value="TRANSCRIPTIONAL REGULATORY PROTEIN"/>
    <property type="match status" value="1"/>
</dbReference>
<dbReference type="AlphaFoldDB" id="A0A7L9J421"/>
<dbReference type="Proteomes" id="UP000593998">
    <property type="component" value="Chromosome"/>
</dbReference>
<accession>A0A7L9J421</accession>
<proteinExistence type="predicted"/>
<dbReference type="RefSeq" id="WP_192911868.1">
    <property type="nucleotide sequence ID" value="NZ_CP062789.1"/>
</dbReference>
<dbReference type="Pfam" id="PF21993">
    <property type="entry name" value="TetR_C_13_2"/>
    <property type="match status" value="1"/>
</dbReference>
<reference evidence="4 5" key="1">
    <citation type="submission" date="2020-10" db="EMBL/GenBank/DDBJ databases">
        <title>Janibacter indicus TT2 genome sequence.</title>
        <authorList>
            <person name="Lee K."/>
            <person name="Ganzorig M."/>
        </authorList>
    </citation>
    <scope>NUCLEOTIDE SEQUENCE [LARGE SCALE GENOMIC DNA]</scope>
    <source>
        <strain evidence="4 5">TT2</strain>
    </source>
</reference>
<gene>
    <name evidence="4" type="ORF">IGS73_06350</name>
</gene>
<protein>
    <submittedName>
        <fullName evidence="4">TetR/AcrR family transcriptional regulator</fullName>
    </submittedName>
</protein>
<evidence type="ECO:0000256" key="2">
    <source>
        <dbReference type="ARBA" id="ARBA00023163"/>
    </source>
</evidence>
<keyword evidence="2" id="KW-0804">Transcription</keyword>
<evidence type="ECO:0000313" key="4">
    <source>
        <dbReference type="EMBL" id="QOK23992.1"/>
    </source>
</evidence>
<organism evidence="4 5">
    <name type="scientific">Janibacter indicus</name>
    <dbReference type="NCBI Taxonomy" id="857417"/>
    <lineage>
        <taxon>Bacteria</taxon>
        <taxon>Bacillati</taxon>
        <taxon>Actinomycetota</taxon>
        <taxon>Actinomycetes</taxon>
        <taxon>Micrococcales</taxon>
        <taxon>Intrasporangiaceae</taxon>
        <taxon>Janibacter</taxon>
    </lineage>
</organism>
<feature type="domain" description="Transcriptional regulator LmrA/YxaF-like C-terminal" evidence="3">
    <location>
        <begin position="80"/>
        <end position="178"/>
    </location>
</feature>
<dbReference type="InterPro" id="IPR036271">
    <property type="entry name" value="Tet_transcr_reg_TetR-rel_C_sf"/>
</dbReference>
<dbReference type="EMBL" id="CP062789">
    <property type="protein sequence ID" value="QOK23992.1"/>
    <property type="molecule type" value="Genomic_DNA"/>
</dbReference>
<keyword evidence="1" id="KW-0805">Transcription regulation</keyword>